<dbReference type="Pfam" id="PF00697">
    <property type="entry name" value="PRAI"/>
    <property type="match status" value="1"/>
</dbReference>
<dbReference type="UniPathway" id="UPA00035">
    <property type="reaction ID" value="UER00042"/>
</dbReference>
<evidence type="ECO:0000313" key="12">
    <source>
        <dbReference type="Proteomes" id="UP000825051"/>
    </source>
</evidence>
<dbReference type="KEGG" id="ole:K0B96_09875"/>
<evidence type="ECO:0000256" key="6">
    <source>
        <dbReference type="ARBA" id="ARBA00022822"/>
    </source>
</evidence>
<dbReference type="CDD" id="cd00405">
    <property type="entry name" value="PRAI"/>
    <property type="match status" value="1"/>
</dbReference>
<evidence type="ECO:0000256" key="5">
    <source>
        <dbReference type="ARBA" id="ARBA00022605"/>
    </source>
</evidence>
<gene>
    <name evidence="9" type="primary">trpF</name>
    <name evidence="11" type="ORF">K0B96_09875</name>
</gene>
<dbReference type="EC" id="5.3.1.24" evidence="3 9"/>
<keyword evidence="6 9" id="KW-0822">Tryptophan biosynthesis</keyword>
<dbReference type="AlphaFoldDB" id="A0A8F9XK17"/>
<keyword evidence="5 9" id="KW-0028">Amino-acid biosynthesis</keyword>
<protein>
    <recommendedName>
        <fullName evidence="4 9">N-(5'-phosphoribosyl)anthranilate isomerase</fullName>
        <shortName evidence="9">PRAI</shortName>
        <ecNumber evidence="3 9">5.3.1.24</ecNumber>
    </recommendedName>
</protein>
<dbReference type="InterPro" id="IPR001240">
    <property type="entry name" value="PRAI_dom"/>
</dbReference>
<evidence type="ECO:0000256" key="4">
    <source>
        <dbReference type="ARBA" id="ARBA00022272"/>
    </source>
</evidence>
<evidence type="ECO:0000256" key="7">
    <source>
        <dbReference type="ARBA" id="ARBA00023141"/>
    </source>
</evidence>
<evidence type="ECO:0000256" key="9">
    <source>
        <dbReference type="HAMAP-Rule" id="MF_00135"/>
    </source>
</evidence>
<keyword evidence="8 9" id="KW-0413">Isomerase</keyword>
<reference evidence="11" key="1">
    <citation type="submission" date="2021-08" db="EMBL/GenBank/DDBJ databases">
        <title>Genome of a novel bacterium of the phylum Verrucomicrobia, Oleiharenicola sp. KSB-15.</title>
        <authorList>
            <person name="Chung J.-H."/>
            <person name="Ahn J.-H."/>
            <person name="Yoon Y."/>
            <person name="Kim D.-Y."/>
            <person name="An S.-H."/>
            <person name="Park I."/>
            <person name="Yeon J."/>
        </authorList>
    </citation>
    <scope>NUCLEOTIDE SEQUENCE</scope>
    <source>
        <strain evidence="11">KSB-15</strain>
    </source>
</reference>
<keyword evidence="12" id="KW-1185">Reference proteome</keyword>
<dbReference type="InterPro" id="IPR044643">
    <property type="entry name" value="TrpF_fam"/>
</dbReference>
<dbReference type="InterPro" id="IPR013785">
    <property type="entry name" value="Aldolase_TIM"/>
</dbReference>
<dbReference type="GO" id="GO:0000162">
    <property type="term" value="P:L-tryptophan biosynthetic process"/>
    <property type="evidence" value="ECO:0007669"/>
    <property type="project" value="UniProtKB-UniRule"/>
</dbReference>
<dbReference type="InterPro" id="IPR011060">
    <property type="entry name" value="RibuloseP-bd_barrel"/>
</dbReference>
<dbReference type="GO" id="GO:0004640">
    <property type="term" value="F:phosphoribosylanthranilate isomerase activity"/>
    <property type="evidence" value="ECO:0007669"/>
    <property type="project" value="UniProtKB-UniRule"/>
</dbReference>
<sequence>MIAGVRVKVCGLTSLVDAEDADACGVDYLGFNLYPKSPRFVTLAQYAAMRARLPDRRKVAVCVEPSAAELVTMTAAGFDYFQIHFRHDVPVETVAAWAKLVGPERLWLAPKLPPQFDVPAALLPFAKGWLLDTFQVDGFGGSGRTSDWAKFGRHQAAYPEKFWMLSGGLSPENIGAALRATQASFVDVNSGIESAPGVKDLEKLKRFAVQLREAVQALK</sequence>
<accession>A0A8F9XK17</accession>
<name>A0A8F9XK17_9BACT</name>
<keyword evidence="7 9" id="KW-0057">Aromatic amino acid biosynthesis</keyword>
<comment type="similarity">
    <text evidence="9">Belongs to the TrpF family.</text>
</comment>
<evidence type="ECO:0000256" key="2">
    <source>
        <dbReference type="ARBA" id="ARBA00004664"/>
    </source>
</evidence>
<comment type="pathway">
    <text evidence="2 9">Amino-acid biosynthesis; L-tryptophan biosynthesis; L-tryptophan from chorismate: step 3/5.</text>
</comment>
<evidence type="ECO:0000256" key="3">
    <source>
        <dbReference type="ARBA" id="ARBA00012572"/>
    </source>
</evidence>
<evidence type="ECO:0000256" key="1">
    <source>
        <dbReference type="ARBA" id="ARBA00001164"/>
    </source>
</evidence>
<evidence type="ECO:0000259" key="10">
    <source>
        <dbReference type="Pfam" id="PF00697"/>
    </source>
</evidence>
<dbReference type="SUPFAM" id="SSF51366">
    <property type="entry name" value="Ribulose-phoshate binding barrel"/>
    <property type="match status" value="1"/>
</dbReference>
<dbReference type="HAMAP" id="MF_00135">
    <property type="entry name" value="PRAI"/>
    <property type="match status" value="1"/>
</dbReference>
<dbReference type="Proteomes" id="UP000825051">
    <property type="component" value="Chromosome"/>
</dbReference>
<dbReference type="EMBL" id="CP080507">
    <property type="protein sequence ID" value="QYM77634.1"/>
    <property type="molecule type" value="Genomic_DNA"/>
</dbReference>
<dbReference type="PANTHER" id="PTHR42894:SF1">
    <property type="entry name" value="N-(5'-PHOSPHORIBOSYL)ANTHRANILATE ISOMERASE"/>
    <property type="match status" value="1"/>
</dbReference>
<organism evidence="11 12">
    <name type="scientific">Horticoccus luteus</name>
    <dbReference type="NCBI Taxonomy" id="2862869"/>
    <lineage>
        <taxon>Bacteria</taxon>
        <taxon>Pseudomonadati</taxon>
        <taxon>Verrucomicrobiota</taxon>
        <taxon>Opitutia</taxon>
        <taxon>Opitutales</taxon>
        <taxon>Opitutaceae</taxon>
        <taxon>Horticoccus</taxon>
    </lineage>
</organism>
<feature type="domain" description="N-(5'phosphoribosyl) anthranilate isomerase (PRAI)" evidence="10">
    <location>
        <begin position="7"/>
        <end position="207"/>
    </location>
</feature>
<comment type="catalytic activity">
    <reaction evidence="1 9">
        <text>N-(5-phospho-beta-D-ribosyl)anthranilate = 1-(2-carboxyphenylamino)-1-deoxy-D-ribulose 5-phosphate</text>
        <dbReference type="Rhea" id="RHEA:21540"/>
        <dbReference type="ChEBI" id="CHEBI:18277"/>
        <dbReference type="ChEBI" id="CHEBI:58613"/>
        <dbReference type="EC" id="5.3.1.24"/>
    </reaction>
</comment>
<evidence type="ECO:0000313" key="11">
    <source>
        <dbReference type="EMBL" id="QYM77634.1"/>
    </source>
</evidence>
<dbReference type="Gene3D" id="3.20.20.70">
    <property type="entry name" value="Aldolase class I"/>
    <property type="match status" value="1"/>
</dbReference>
<evidence type="ECO:0000256" key="8">
    <source>
        <dbReference type="ARBA" id="ARBA00023235"/>
    </source>
</evidence>
<proteinExistence type="inferred from homology"/>
<dbReference type="PANTHER" id="PTHR42894">
    <property type="entry name" value="N-(5'-PHOSPHORIBOSYL)ANTHRANILATE ISOMERASE"/>
    <property type="match status" value="1"/>
</dbReference>